<sequence>MKRLHLSNRLIALLLAIAMLLTMAACGERAKPGEDEGPSSSDVSSQPKIPAFINPLEDVDLTPVAEPVAPEGELLEKLNKAYNVNNDVVGWIRVPDTLIDNEVLQYVSTPPQASDNLYYERKDINKNYSFYGCYWADYENKIGNRNELSQNTIIYGHSMSDTIRDDPEQDKFTQLKKYLDIEWAKKHPYIYFSTAEDDMTWKVFAVSYVDTKLSYNLPEYKDQNFNELIAELKDRSQFDIDVDVTPSDKILILSTCTYPTGYTNKAIDEATKFLICARLVRPGEATPDTLEMAVNPDPKKPQYS</sequence>
<dbReference type="EMBL" id="RCHT01000050">
    <property type="protein sequence ID" value="RLL06969.1"/>
    <property type="molecule type" value="Genomic_DNA"/>
</dbReference>
<dbReference type="SUPFAM" id="SSF63817">
    <property type="entry name" value="Sortase"/>
    <property type="match status" value="1"/>
</dbReference>
<gene>
    <name evidence="4" type="ORF">D4A47_13415</name>
</gene>
<dbReference type="InterPro" id="IPR005754">
    <property type="entry name" value="Sortase"/>
</dbReference>
<dbReference type="GO" id="GO:0016787">
    <property type="term" value="F:hydrolase activity"/>
    <property type="evidence" value="ECO:0007669"/>
    <property type="project" value="UniProtKB-KW"/>
</dbReference>
<evidence type="ECO:0000313" key="5">
    <source>
        <dbReference type="Proteomes" id="UP000276301"/>
    </source>
</evidence>
<organism evidence="4 5">
    <name type="scientific">Anaerotruncus massiliensis</name>
    <name type="common">ex Liu et al. 2021</name>
    <dbReference type="NCBI Taxonomy" id="2321404"/>
    <lineage>
        <taxon>Bacteria</taxon>
        <taxon>Bacillati</taxon>
        <taxon>Bacillota</taxon>
        <taxon>Clostridia</taxon>
        <taxon>Eubacteriales</taxon>
        <taxon>Oscillospiraceae</taxon>
        <taxon>Anaerotruncus</taxon>
    </lineage>
</organism>
<evidence type="ECO:0000256" key="1">
    <source>
        <dbReference type="ARBA" id="ARBA00022801"/>
    </source>
</evidence>
<evidence type="ECO:0000313" key="4">
    <source>
        <dbReference type="EMBL" id="RLL06969.1"/>
    </source>
</evidence>
<accession>A0A498CJJ3</accession>
<proteinExistence type="predicted"/>
<keyword evidence="3" id="KW-0732">Signal</keyword>
<evidence type="ECO:0000256" key="2">
    <source>
        <dbReference type="PIRSR" id="PIRSR605754-1"/>
    </source>
</evidence>
<reference evidence="4 5" key="1">
    <citation type="submission" date="2018-10" db="EMBL/GenBank/DDBJ databases">
        <title>Anaerotruncus faecis sp. nov., isolated from human feces.</title>
        <authorList>
            <person name="Wang Y.-J."/>
        </authorList>
    </citation>
    <scope>NUCLEOTIDE SEQUENCE [LARGE SCALE GENOMIC DNA]</scope>
    <source>
        <strain evidence="4 5">22A2-44</strain>
    </source>
</reference>
<dbReference type="CDD" id="cd05826">
    <property type="entry name" value="Sortase_B"/>
    <property type="match status" value="1"/>
</dbReference>
<dbReference type="AlphaFoldDB" id="A0A498CJJ3"/>
<keyword evidence="1" id="KW-0378">Hydrolase</keyword>
<feature type="active site" description="Acyl-thioester intermediate" evidence="2">
    <location>
        <position position="256"/>
    </location>
</feature>
<feature type="chain" id="PRO_5038730590" evidence="3">
    <location>
        <begin position="25"/>
        <end position="304"/>
    </location>
</feature>
<dbReference type="Proteomes" id="UP000276301">
    <property type="component" value="Unassembled WGS sequence"/>
</dbReference>
<comment type="caution">
    <text evidence="4">The sequence shown here is derived from an EMBL/GenBank/DDBJ whole genome shotgun (WGS) entry which is preliminary data.</text>
</comment>
<evidence type="ECO:0000256" key="3">
    <source>
        <dbReference type="SAM" id="SignalP"/>
    </source>
</evidence>
<feature type="active site" description="Proton donor/acceptor" evidence="2">
    <location>
        <position position="157"/>
    </location>
</feature>
<feature type="signal peptide" evidence="3">
    <location>
        <begin position="1"/>
        <end position="24"/>
    </location>
</feature>
<dbReference type="Pfam" id="PF04203">
    <property type="entry name" value="Sortase"/>
    <property type="match status" value="1"/>
</dbReference>
<dbReference type="InterPro" id="IPR009835">
    <property type="entry name" value="SrtB"/>
</dbReference>
<name>A0A498CJJ3_9FIRM</name>
<dbReference type="RefSeq" id="WP_121587671.1">
    <property type="nucleotide sequence ID" value="NZ_RCHT01000050.1"/>
</dbReference>
<dbReference type="Gene3D" id="2.40.260.10">
    <property type="entry name" value="Sortase"/>
    <property type="match status" value="1"/>
</dbReference>
<keyword evidence="5" id="KW-1185">Reference proteome</keyword>
<dbReference type="PROSITE" id="PS51257">
    <property type="entry name" value="PROKAR_LIPOPROTEIN"/>
    <property type="match status" value="1"/>
</dbReference>
<protein>
    <submittedName>
        <fullName evidence="4">Class B sortase</fullName>
    </submittedName>
</protein>
<dbReference type="InterPro" id="IPR023365">
    <property type="entry name" value="Sortase_dom-sf"/>
</dbReference>